<dbReference type="AlphaFoldDB" id="A0A1B9H0I8"/>
<name>A0A1B9H0I8_9TREE</name>
<sequence length="480" mass="52316">MVGRTVMQEPVICTGASLGVDQLRRDLSSLSKELTSLIHYLHQSPPLCRSSSSSKSQPKDSSPRPPSPSTPSRFTRFLARHTSLKGRKDVLHGRGGKKAYEQLDEAPLLHFRRESDDSDKTLVDVQPEIEVDRNFRVEQENSTFAGEIHTVVGDQGCLGSTLEAEKLLSFLAPHIAEIQRLGARLNSYASSALRTSSSSHQSTQEKDELLDLFKKICERLIDLLKELKTPGNVSADKRCGSDSGFSSDNTPIFRSPFGSIEHNATENNQKEGQQQTQEQDHELEMRDLMISALIRKIQVELRRFPSGTSTAKNTSASTCKLLPKAGVGITTSYNHNHHSLAPPSALTGRVANPFIVHSTGLLAPPINLPITTTGSQALCTDTYQADAETKLNLDSGARRGSNPIKISMTPSPDIPCNPSNVHQQQGFSECECLSTSYRRSGSSGGRAKNLVRLGSYQASLLFSNSPVAVRRLDGAKGGSR</sequence>
<accession>A0A1B9H0I8</accession>
<evidence type="ECO:0000313" key="3">
    <source>
        <dbReference type="Proteomes" id="UP000092666"/>
    </source>
</evidence>
<keyword evidence="3" id="KW-1185">Reference proteome</keyword>
<organism evidence="2 3">
    <name type="scientific">Kwoniella heveanensis BCC8398</name>
    <dbReference type="NCBI Taxonomy" id="1296120"/>
    <lineage>
        <taxon>Eukaryota</taxon>
        <taxon>Fungi</taxon>
        <taxon>Dikarya</taxon>
        <taxon>Basidiomycota</taxon>
        <taxon>Agaricomycotina</taxon>
        <taxon>Tremellomycetes</taxon>
        <taxon>Tremellales</taxon>
        <taxon>Cryptococcaceae</taxon>
        <taxon>Kwoniella</taxon>
    </lineage>
</organism>
<feature type="compositionally biased region" description="Low complexity" evidence="1">
    <location>
        <begin position="266"/>
        <end position="277"/>
    </location>
</feature>
<dbReference type="Proteomes" id="UP000092666">
    <property type="component" value="Unassembled WGS sequence"/>
</dbReference>
<dbReference type="OrthoDB" id="2565398at2759"/>
<gene>
    <name evidence="2" type="ORF">I316_01366</name>
</gene>
<evidence type="ECO:0000256" key="1">
    <source>
        <dbReference type="SAM" id="MobiDB-lite"/>
    </source>
</evidence>
<feature type="region of interest" description="Disordered" evidence="1">
    <location>
        <begin position="256"/>
        <end position="280"/>
    </location>
</feature>
<evidence type="ECO:0000313" key="2">
    <source>
        <dbReference type="EMBL" id="OCF36770.1"/>
    </source>
</evidence>
<reference evidence="3" key="2">
    <citation type="submission" date="2013-12" db="EMBL/GenBank/DDBJ databases">
        <title>Evolution of pathogenesis and genome organization in the Tremellales.</title>
        <authorList>
            <person name="Cuomo C."/>
            <person name="Litvintseva A."/>
            <person name="Heitman J."/>
            <person name="Chen Y."/>
            <person name="Sun S."/>
            <person name="Springer D."/>
            <person name="Dromer F."/>
            <person name="Young S."/>
            <person name="Zeng Q."/>
            <person name="Chapman S."/>
            <person name="Gujja S."/>
            <person name="Saif S."/>
            <person name="Birren B."/>
        </authorList>
    </citation>
    <scope>NUCLEOTIDE SEQUENCE [LARGE SCALE GENOMIC DNA]</scope>
    <source>
        <strain evidence="3">BCC8398</strain>
    </source>
</reference>
<feature type="compositionally biased region" description="Low complexity" evidence="1">
    <location>
        <begin position="45"/>
        <end position="56"/>
    </location>
</feature>
<dbReference type="EMBL" id="KI669494">
    <property type="protein sequence ID" value="OCF36770.1"/>
    <property type="molecule type" value="Genomic_DNA"/>
</dbReference>
<reference evidence="2 3" key="1">
    <citation type="submission" date="2013-07" db="EMBL/GenBank/DDBJ databases">
        <title>The Genome Sequence of Cryptococcus heveanensis BCC8398.</title>
        <authorList>
            <consortium name="The Broad Institute Genome Sequencing Platform"/>
            <person name="Cuomo C."/>
            <person name="Litvintseva A."/>
            <person name="Chen Y."/>
            <person name="Heitman J."/>
            <person name="Sun S."/>
            <person name="Springer D."/>
            <person name="Dromer F."/>
            <person name="Young S.K."/>
            <person name="Zeng Q."/>
            <person name="Gargeya S."/>
            <person name="Fitzgerald M."/>
            <person name="Abouelleil A."/>
            <person name="Alvarado L."/>
            <person name="Berlin A.M."/>
            <person name="Chapman S.B."/>
            <person name="Dewar J."/>
            <person name="Goldberg J."/>
            <person name="Griggs A."/>
            <person name="Gujja S."/>
            <person name="Hansen M."/>
            <person name="Howarth C."/>
            <person name="Imamovic A."/>
            <person name="Larimer J."/>
            <person name="McCowan C."/>
            <person name="Murphy C."/>
            <person name="Pearson M."/>
            <person name="Priest M."/>
            <person name="Roberts A."/>
            <person name="Saif S."/>
            <person name="Shea T."/>
            <person name="Sykes S."/>
            <person name="Wortman J."/>
            <person name="Nusbaum C."/>
            <person name="Birren B."/>
        </authorList>
    </citation>
    <scope>NUCLEOTIDE SEQUENCE [LARGE SCALE GENOMIC DNA]</scope>
    <source>
        <strain evidence="2 3">BCC8398</strain>
    </source>
</reference>
<proteinExistence type="predicted"/>
<feature type="region of interest" description="Disordered" evidence="1">
    <location>
        <begin position="45"/>
        <end position="74"/>
    </location>
</feature>
<protein>
    <submittedName>
        <fullName evidence="2">Uncharacterized protein</fullName>
    </submittedName>
</protein>